<name>A0AAE3DFH7_9FIRM</name>
<gene>
    <name evidence="8" type="primary">sigK</name>
    <name evidence="8" type="ORF">LKD31_05600</name>
</gene>
<dbReference type="NCBIfam" id="TIGR02937">
    <property type="entry name" value="sigma70-ECF"/>
    <property type="match status" value="1"/>
</dbReference>
<dbReference type="Pfam" id="PF04545">
    <property type="entry name" value="Sigma70_r4"/>
    <property type="match status" value="1"/>
</dbReference>
<protein>
    <submittedName>
        <fullName evidence="8">RNA polymerase sporulation sigma factor SigK</fullName>
    </submittedName>
</protein>
<dbReference type="InterPro" id="IPR000943">
    <property type="entry name" value="RNA_pol_sigma70"/>
</dbReference>
<dbReference type="PROSITE" id="PS50943">
    <property type="entry name" value="HTH_CROC1"/>
    <property type="match status" value="1"/>
</dbReference>
<evidence type="ECO:0000256" key="1">
    <source>
        <dbReference type="ARBA" id="ARBA00007788"/>
    </source>
</evidence>
<keyword evidence="5" id="KW-0238">DNA-binding</keyword>
<dbReference type="InterPro" id="IPR007630">
    <property type="entry name" value="RNA_pol_sigma70_r4"/>
</dbReference>
<dbReference type="EMBL" id="JAJEQC010000004">
    <property type="protein sequence ID" value="MCC2136486.1"/>
    <property type="molecule type" value="Genomic_DNA"/>
</dbReference>
<dbReference type="PANTHER" id="PTHR30376:SF3">
    <property type="entry name" value="RNA POLYMERASE SIGMA FACTOR RPOH"/>
    <property type="match status" value="1"/>
</dbReference>
<dbReference type="Gene3D" id="1.10.10.10">
    <property type="entry name" value="Winged helix-like DNA-binding domain superfamily/Winged helix DNA-binding domain"/>
    <property type="match status" value="1"/>
</dbReference>
<evidence type="ECO:0000313" key="8">
    <source>
        <dbReference type="EMBL" id="MCC2136486.1"/>
    </source>
</evidence>
<dbReference type="SUPFAM" id="SSF88659">
    <property type="entry name" value="Sigma3 and sigma4 domains of RNA polymerase sigma factors"/>
    <property type="match status" value="1"/>
</dbReference>
<dbReference type="GO" id="GO:0003677">
    <property type="term" value="F:DNA binding"/>
    <property type="evidence" value="ECO:0007669"/>
    <property type="project" value="UniProtKB-KW"/>
</dbReference>
<dbReference type="InterPro" id="IPR007627">
    <property type="entry name" value="RNA_pol_sigma70_r2"/>
</dbReference>
<evidence type="ECO:0000313" key="9">
    <source>
        <dbReference type="Proteomes" id="UP001199424"/>
    </source>
</evidence>
<dbReference type="RefSeq" id="WP_308449025.1">
    <property type="nucleotide sequence ID" value="NZ_JAJEQC010000004.1"/>
</dbReference>
<evidence type="ECO:0000256" key="2">
    <source>
        <dbReference type="ARBA" id="ARBA00022969"/>
    </source>
</evidence>
<dbReference type="Proteomes" id="UP001199424">
    <property type="component" value="Unassembled WGS sequence"/>
</dbReference>
<dbReference type="InterPro" id="IPR013324">
    <property type="entry name" value="RNA_pol_sigma_r3/r4-like"/>
</dbReference>
<keyword evidence="4" id="KW-0731">Sigma factor</keyword>
<keyword evidence="6" id="KW-0804">Transcription</keyword>
<dbReference type="PROSITE" id="PS00715">
    <property type="entry name" value="SIGMA70_1"/>
    <property type="match status" value="1"/>
</dbReference>
<dbReference type="AlphaFoldDB" id="A0AAE3DFH7"/>
<reference evidence="8" key="1">
    <citation type="submission" date="2021-10" db="EMBL/GenBank/DDBJ databases">
        <title>Anaerobic single-cell dispensing facilitates the cultivation of human gut bacteria.</title>
        <authorList>
            <person name="Afrizal A."/>
        </authorList>
    </citation>
    <scope>NUCLEOTIDE SEQUENCE</scope>
    <source>
        <strain evidence="8">CLA-AA-H250</strain>
    </source>
</reference>
<keyword evidence="3" id="KW-0805">Transcription regulation</keyword>
<sequence>MLWGLLEYLSSILFFFLHITSAGSFPKALTAAEEKKYLEQMAAGDHHARQKLIEHNLRLVAHIAKKYYADENDRDDLVSIGTVGLIKAVDSFDPTKGIRLSSYASRCIENEILMFFRSAKKTAQDVSLNDPIDTDKDGNTLTLLDTIATDDHILEDIDLRMKVRQLYDAVKTRLSPREREIILLRYGLTGQRPLVQREVAKKLNISRSYVSRLEKKALQKLRKAFDE</sequence>
<evidence type="ECO:0000256" key="6">
    <source>
        <dbReference type="ARBA" id="ARBA00023163"/>
    </source>
</evidence>
<dbReference type="Gene3D" id="1.20.120.1810">
    <property type="match status" value="1"/>
</dbReference>
<dbReference type="GO" id="GO:0030435">
    <property type="term" value="P:sporulation resulting in formation of a cellular spore"/>
    <property type="evidence" value="ECO:0007669"/>
    <property type="project" value="UniProtKB-KW"/>
</dbReference>
<dbReference type="NCBIfam" id="NF004471">
    <property type="entry name" value="PRK05803.1"/>
    <property type="match status" value="1"/>
</dbReference>
<accession>A0AAE3DFH7</accession>
<dbReference type="InterPro" id="IPR036388">
    <property type="entry name" value="WH-like_DNA-bd_sf"/>
</dbReference>
<evidence type="ECO:0000256" key="3">
    <source>
        <dbReference type="ARBA" id="ARBA00023015"/>
    </source>
</evidence>
<proteinExistence type="inferred from homology"/>
<dbReference type="PIRSF" id="PIRSF000770">
    <property type="entry name" value="RNA_pol_sigma-SigE/K"/>
    <property type="match status" value="1"/>
</dbReference>
<dbReference type="GO" id="GO:0006352">
    <property type="term" value="P:DNA-templated transcription initiation"/>
    <property type="evidence" value="ECO:0007669"/>
    <property type="project" value="InterPro"/>
</dbReference>
<dbReference type="SUPFAM" id="SSF88946">
    <property type="entry name" value="Sigma2 domain of RNA polymerase sigma factors"/>
    <property type="match status" value="1"/>
</dbReference>
<comment type="similarity">
    <text evidence="1">Belongs to the sigma-70 factor family.</text>
</comment>
<evidence type="ECO:0000256" key="5">
    <source>
        <dbReference type="ARBA" id="ARBA00023125"/>
    </source>
</evidence>
<organism evidence="8 9">
    <name type="scientific">Hominenteromicrobium mulieris</name>
    <dbReference type="NCBI Taxonomy" id="2885357"/>
    <lineage>
        <taxon>Bacteria</taxon>
        <taxon>Bacillati</taxon>
        <taxon>Bacillota</taxon>
        <taxon>Clostridia</taxon>
        <taxon>Eubacteriales</taxon>
        <taxon>Oscillospiraceae</taxon>
        <taxon>Hominenteromicrobium</taxon>
    </lineage>
</organism>
<dbReference type="Pfam" id="PF04542">
    <property type="entry name" value="Sigma70_r2"/>
    <property type="match status" value="1"/>
</dbReference>
<dbReference type="InterPro" id="IPR050813">
    <property type="entry name" value="Sigma-70_Factor"/>
</dbReference>
<evidence type="ECO:0000259" key="7">
    <source>
        <dbReference type="PROSITE" id="PS50943"/>
    </source>
</evidence>
<dbReference type="InterPro" id="IPR014284">
    <property type="entry name" value="RNA_pol_sigma-70_dom"/>
</dbReference>
<keyword evidence="9" id="KW-1185">Reference proteome</keyword>
<dbReference type="PRINTS" id="PR00046">
    <property type="entry name" value="SIGMA70FCT"/>
</dbReference>
<dbReference type="InterPro" id="IPR001387">
    <property type="entry name" value="Cro/C1-type_HTH"/>
</dbReference>
<dbReference type="GO" id="GO:0016987">
    <property type="term" value="F:sigma factor activity"/>
    <property type="evidence" value="ECO:0007669"/>
    <property type="project" value="UniProtKB-KW"/>
</dbReference>
<dbReference type="InterPro" id="IPR013325">
    <property type="entry name" value="RNA_pol_sigma_r2"/>
</dbReference>
<comment type="caution">
    <text evidence="8">The sequence shown here is derived from an EMBL/GenBank/DDBJ whole genome shotgun (WGS) entry which is preliminary data.</text>
</comment>
<feature type="domain" description="HTH cro/C1-type" evidence="7">
    <location>
        <begin position="196"/>
        <end position="215"/>
    </location>
</feature>
<dbReference type="PANTHER" id="PTHR30376">
    <property type="entry name" value="SIGMA FACTOR RPOH HEAT SHOCK RELATED"/>
    <property type="match status" value="1"/>
</dbReference>
<evidence type="ECO:0000256" key="4">
    <source>
        <dbReference type="ARBA" id="ARBA00023082"/>
    </source>
</evidence>
<dbReference type="CDD" id="cd06171">
    <property type="entry name" value="Sigma70_r4"/>
    <property type="match status" value="1"/>
</dbReference>
<keyword evidence="2" id="KW-0749">Sporulation</keyword>